<evidence type="ECO:0000313" key="16">
    <source>
        <dbReference type="EMBL" id="MBR0558888.1"/>
    </source>
</evidence>
<evidence type="ECO:0000256" key="6">
    <source>
        <dbReference type="ARBA" id="ARBA00022729"/>
    </source>
</evidence>
<dbReference type="Proteomes" id="UP000677812">
    <property type="component" value="Unassembled WGS sequence"/>
</dbReference>
<evidence type="ECO:0000259" key="14">
    <source>
        <dbReference type="Pfam" id="PF00593"/>
    </source>
</evidence>
<feature type="chain" id="PRO_5045954793" evidence="13">
    <location>
        <begin position="32"/>
        <end position="797"/>
    </location>
</feature>
<evidence type="ECO:0000256" key="1">
    <source>
        <dbReference type="ARBA" id="ARBA00004571"/>
    </source>
</evidence>
<feature type="domain" description="TonB-dependent receptor-like beta-barrel" evidence="14">
    <location>
        <begin position="301"/>
        <end position="746"/>
    </location>
</feature>
<keyword evidence="2" id="KW-0813">Transport</keyword>
<sequence>MFGKKVSRSRKTNILAGVSALSMLVSVTAQAAEQVSPKTSKARSVEASHVEKVTVEGFADRNQGHQPGGGLIHPQSGVKSVSTVGQDYIMKQAPMATAFQLVSLLPGANVSTSDPMGFSPNTDITVRGLSNDSIGYVLEGMPLNDVSAYSGTPSQFADSENYQEIALAQGSADLNSPVLNAVGGLINMTFRDPAQKAGGYAAVSYGSYNTNREFLRLDTGDIGHSGVRGFISYSHGATDNWRGPGRDKKQHVDFKLLKEWGEGSRAALVGSFNTTITSWYPEPTMATWKSDGIGGQNNLLAHYDAQNAENGVNYWRLWRDGERTLYGGAPVHVRLNAHWSVDAEAYAQMAYGNWPGGSTLSETGVYQGTQPVPGTLNLSNTVDGVGVVRADYTQRSYRSGFTTTVHYKRGWNDVLLGYWYDYGDDNQQQPFTSVQANGVAPDIWAEKASYVVHMPNGQALLGDSFHTISQTNALFVGDHMSLWGDRLAVDVGLKAVMMRRFGTNSMPGPQYHAISNSFEPLPRLGVRWRIDNANQLFMNVATNFRAPTESALYNSYDPGSGSVLTQGATHVQNEYSISEELGYRRTGRWLIGSLTLFNYNFTNRQIQTQAVQNGSVINTTLNAGGQTTRGVDVEMGLRPWHHLAPYVSGEYLHATVDSNIVAGDDYVPTRGKRAVRSPTLQAAAGLTYDDGHIFGVATVRYTGHQYATFMNDERMPDHTTGDLAIGYRFSDHLHLQQPTLRMNFMNITNQHYLSGVASPTLNAKDVTGVSGTTISGSAPSYFIGGGFAALFTASTGF</sequence>
<dbReference type="PANTHER" id="PTHR32552:SF89">
    <property type="entry name" value="CATECHOLATE SIDEROPHORE RECEPTOR FIU"/>
    <property type="match status" value="1"/>
</dbReference>
<dbReference type="Pfam" id="PF07715">
    <property type="entry name" value="Plug"/>
    <property type="match status" value="1"/>
</dbReference>
<evidence type="ECO:0000256" key="3">
    <source>
        <dbReference type="ARBA" id="ARBA00022452"/>
    </source>
</evidence>
<evidence type="ECO:0000256" key="10">
    <source>
        <dbReference type="ARBA" id="ARBA00023136"/>
    </source>
</evidence>
<evidence type="ECO:0000313" key="17">
    <source>
        <dbReference type="Proteomes" id="UP000677812"/>
    </source>
</evidence>
<protein>
    <submittedName>
        <fullName evidence="16">TonB-dependent receptor</fullName>
    </submittedName>
</protein>
<dbReference type="InterPro" id="IPR036942">
    <property type="entry name" value="Beta-barrel_TonB_sf"/>
</dbReference>
<dbReference type="InterPro" id="IPR000531">
    <property type="entry name" value="Beta-barrel_TonB"/>
</dbReference>
<comment type="similarity">
    <text evidence="12">Belongs to the TonB-dependent receptor family.</text>
</comment>
<organism evidence="16 17">
    <name type="scientific">Neokomagataea anthophila</name>
    <dbReference type="NCBI Taxonomy" id="2826925"/>
    <lineage>
        <taxon>Bacteria</taxon>
        <taxon>Pseudomonadati</taxon>
        <taxon>Pseudomonadota</taxon>
        <taxon>Alphaproteobacteria</taxon>
        <taxon>Acetobacterales</taxon>
        <taxon>Acetobacteraceae</taxon>
        <taxon>Neokomagataea</taxon>
    </lineage>
</organism>
<name>A0ABS5E4R5_9PROT</name>
<dbReference type="InterPro" id="IPR039426">
    <property type="entry name" value="TonB-dep_rcpt-like"/>
</dbReference>
<reference evidence="16 17" key="1">
    <citation type="submission" date="2021-04" db="EMBL/GenBank/DDBJ databases">
        <title>The complete genome sequence of Neokomagataea sp. TBRC 2177.</title>
        <authorList>
            <person name="Charoenyingcharoen P."/>
            <person name="Yukphan P."/>
        </authorList>
    </citation>
    <scope>NUCLEOTIDE SEQUENCE [LARGE SCALE GENOMIC DNA]</scope>
    <source>
        <strain evidence="16 17">TBRC 2177</strain>
    </source>
</reference>
<keyword evidence="10 12" id="KW-0472">Membrane</keyword>
<dbReference type="InterPro" id="IPR037066">
    <property type="entry name" value="Plug_dom_sf"/>
</dbReference>
<evidence type="ECO:0000256" key="12">
    <source>
        <dbReference type="RuleBase" id="RU003357"/>
    </source>
</evidence>
<keyword evidence="16" id="KW-0675">Receptor</keyword>
<gene>
    <name evidence="16" type="ORF">KB213_02270</name>
</gene>
<dbReference type="Gene3D" id="2.170.130.10">
    <property type="entry name" value="TonB-dependent receptor, plug domain"/>
    <property type="match status" value="1"/>
</dbReference>
<accession>A0ABS5E4R5</accession>
<dbReference type="InterPro" id="IPR012910">
    <property type="entry name" value="Plug_dom"/>
</dbReference>
<evidence type="ECO:0000256" key="4">
    <source>
        <dbReference type="ARBA" id="ARBA00022496"/>
    </source>
</evidence>
<comment type="subcellular location">
    <subcellularLocation>
        <location evidence="1">Cell outer membrane</location>
        <topology evidence="1">Multi-pass membrane protein</topology>
    </subcellularLocation>
</comment>
<evidence type="ECO:0000256" key="9">
    <source>
        <dbReference type="ARBA" id="ARBA00023077"/>
    </source>
</evidence>
<evidence type="ECO:0000256" key="8">
    <source>
        <dbReference type="ARBA" id="ARBA00023065"/>
    </source>
</evidence>
<dbReference type="RefSeq" id="WP_211680433.1">
    <property type="nucleotide sequence ID" value="NZ_JAGRQH010000001.1"/>
</dbReference>
<evidence type="ECO:0000256" key="13">
    <source>
        <dbReference type="SAM" id="SignalP"/>
    </source>
</evidence>
<proteinExistence type="inferred from homology"/>
<evidence type="ECO:0000256" key="7">
    <source>
        <dbReference type="ARBA" id="ARBA00023004"/>
    </source>
</evidence>
<evidence type="ECO:0000259" key="15">
    <source>
        <dbReference type="Pfam" id="PF07715"/>
    </source>
</evidence>
<dbReference type="EMBL" id="JAGRQH010000001">
    <property type="protein sequence ID" value="MBR0558888.1"/>
    <property type="molecule type" value="Genomic_DNA"/>
</dbReference>
<keyword evidence="7" id="KW-0408">Iron</keyword>
<evidence type="ECO:0000256" key="2">
    <source>
        <dbReference type="ARBA" id="ARBA00022448"/>
    </source>
</evidence>
<keyword evidence="4" id="KW-0410">Iron transport</keyword>
<dbReference type="PANTHER" id="PTHR32552">
    <property type="entry name" value="FERRICHROME IRON RECEPTOR-RELATED"/>
    <property type="match status" value="1"/>
</dbReference>
<keyword evidence="9 12" id="KW-0798">TonB box</keyword>
<keyword evidence="8" id="KW-0406">Ion transport</keyword>
<keyword evidence="3" id="KW-1134">Transmembrane beta strand</keyword>
<keyword evidence="11" id="KW-0998">Cell outer membrane</keyword>
<dbReference type="SUPFAM" id="SSF56935">
    <property type="entry name" value="Porins"/>
    <property type="match status" value="1"/>
</dbReference>
<evidence type="ECO:0000256" key="5">
    <source>
        <dbReference type="ARBA" id="ARBA00022692"/>
    </source>
</evidence>
<feature type="domain" description="TonB-dependent receptor plug" evidence="15">
    <location>
        <begin position="79"/>
        <end position="174"/>
    </location>
</feature>
<dbReference type="Pfam" id="PF00593">
    <property type="entry name" value="TonB_dep_Rec_b-barrel"/>
    <property type="match status" value="1"/>
</dbReference>
<keyword evidence="5" id="KW-0812">Transmembrane</keyword>
<evidence type="ECO:0000256" key="11">
    <source>
        <dbReference type="ARBA" id="ARBA00023237"/>
    </source>
</evidence>
<keyword evidence="17" id="KW-1185">Reference proteome</keyword>
<comment type="caution">
    <text evidence="16">The sequence shown here is derived from an EMBL/GenBank/DDBJ whole genome shotgun (WGS) entry which is preliminary data.</text>
</comment>
<feature type="signal peptide" evidence="13">
    <location>
        <begin position="1"/>
        <end position="31"/>
    </location>
</feature>
<dbReference type="Gene3D" id="2.40.170.20">
    <property type="entry name" value="TonB-dependent receptor, beta-barrel domain"/>
    <property type="match status" value="1"/>
</dbReference>
<keyword evidence="6 13" id="KW-0732">Signal</keyword>